<dbReference type="EMBL" id="BKAQ01000024">
    <property type="protein sequence ID" value="GEP83197.1"/>
    <property type="molecule type" value="Genomic_DNA"/>
</dbReference>
<evidence type="ECO:0000313" key="2">
    <source>
        <dbReference type="Proteomes" id="UP000321040"/>
    </source>
</evidence>
<evidence type="ECO:0000313" key="1">
    <source>
        <dbReference type="EMBL" id="GEP83197.1"/>
    </source>
</evidence>
<organism evidence="1 2">
    <name type="scientific">Staphylococcus kloosii</name>
    <dbReference type="NCBI Taxonomy" id="29384"/>
    <lineage>
        <taxon>Bacteria</taxon>
        <taxon>Bacillati</taxon>
        <taxon>Bacillota</taxon>
        <taxon>Bacilli</taxon>
        <taxon>Bacillales</taxon>
        <taxon>Staphylococcaceae</taxon>
        <taxon>Staphylococcus</taxon>
    </lineage>
</organism>
<sequence length="72" mass="8785">MIRWIVINKKVAIKYTIFLNFSDLIVTKKYYMPTFRNNNIKFKQRNNIYITSYNDSYKRDYGVVGNMKTQPY</sequence>
<comment type="caution">
    <text evidence="1">The sequence shown here is derived from an EMBL/GenBank/DDBJ whole genome shotgun (WGS) entry which is preliminary data.</text>
</comment>
<accession>A0ABQ0XP44</accession>
<keyword evidence="2" id="KW-1185">Reference proteome</keyword>
<proteinExistence type="predicted"/>
<name>A0ABQ0XP44_9STAP</name>
<reference evidence="1 2" key="1">
    <citation type="submission" date="2019-07" db="EMBL/GenBank/DDBJ databases">
        <title>Whole genome shotgun sequence of Staphylococcus kloosii NBRC 109624.</title>
        <authorList>
            <person name="Hosoyama A."/>
            <person name="Uohara A."/>
            <person name="Ohji S."/>
            <person name="Ichikawa N."/>
        </authorList>
    </citation>
    <scope>NUCLEOTIDE SEQUENCE [LARGE SCALE GENOMIC DNA]</scope>
    <source>
        <strain evidence="1 2">NBRC 109624</strain>
    </source>
</reference>
<dbReference type="Proteomes" id="UP000321040">
    <property type="component" value="Unassembled WGS sequence"/>
</dbReference>
<gene>
    <name evidence="1" type="ORF">SKL01_23750</name>
</gene>
<protein>
    <submittedName>
        <fullName evidence="1">Uncharacterized protein</fullName>
    </submittedName>
</protein>